<sequence>MKKAKKRGTVVFIVAHPDDVAHAMGGTACLLGKTHEIHVLCATKGERGIKGKTHDEAAAIREKEEMAACKKLNAHLTFLGEIDGELFAHQDVCAIVAAALRRLGPVAVFTLWPINKHPDHVAAYAIAAKAIHLSGISKDVELYMGENDAAQMGQFEPDLLVDITSVIDKKKVLIRAHKSQNPDETRVDKVIERNALRARNTRCQYVEAFKTDLPLAIQSGFLSKTLCV</sequence>
<comment type="caution">
    <text evidence="1">The sequence shown here is derived from an EMBL/GenBank/DDBJ whole genome shotgun (WGS) entry which is preliminary data.</text>
</comment>
<dbReference type="PANTHER" id="PTHR12993:SF30">
    <property type="entry name" value="N-ACETYL-ALPHA-D-GLUCOSAMINYL L-MALATE DEACETYLASE 1"/>
    <property type="match status" value="1"/>
</dbReference>
<evidence type="ECO:0000313" key="1">
    <source>
        <dbReference type="EMBL" id="OGK00988.1"/>
    </source>
</evidence>
<dbReference type="AlphaFoldDB" id="A0A1F7F306"/>
<accession>A0A1F7F306</accession>
<dbReference type="SUPFAM" id="SSF102588">
    <property type="entry name" value="LmbE-like"/>
    <property type="match status" value="1"/>
</dbReference>
<organism evidence="1 2">
    <name type="scientific">Candidatus Raymondbacteria bacterium RIFOXYD12_FULL_49_13</name>
    <dbReference type="NCBI Taxonomy" id="1817890"/>
    <lineage>
        <taxon>Bacteria</taxon>
        <taxon>Raymondiibacteriota</taxon>
    </lineage>
</organism>
<dbReference type="EMBL" id="MFYX01000136">
    <property type="protein sequence ID" value="OGK00988.1"/>
    <property type="molecule type" value="Genomic_DNA"/>
</dbReference>
<dbReference type="InterPro" id="IPR003737">
    <property type="entry name" value="GlcNAc_PI_deacetylase-related"/>
</dbReference>
<dbReference type="Gene3D" id="3.40.50.10320">
    <property type="entry name" value="LmbE-like"/>
    <property type="match status" value="1"/>
</dbReference>
<dbReference type="PANTHER" id="PTHR12993">
    <property type="entry name" value="N-ACETYLGLUCOSAMINYL-PHOSPHATIDYLINOSITOL DE-N-ACETYLASE-RELATED"/>
    <property type="match status" value="1"/>
</dbReference>
<evidence type="ECO:0008006" key="3">
    <source>
        <dbReference type="Google" id="ProtNLM"/>
    </source>
</evidence>
<reference evidence="1 2" key="1">
    <citation type="journal article" date="2016" name="Nat. Commun.">
        <title>Thousands of microbial genomes shed light on interconnected biogeochemical processes in an aquifer system.</title>
        <authorList>
            <person name="Anantharaman K."/>
            <person name="Brown C.T."/>
            <person name="Hug L.A."/>
            <person name="Sharon I."/>
            <person name="Castelle C.J."/>
            <person name="Probst A.J."/>
            <person name="Thomas B.C."/>
            <person name="Singh A."/>
            <person name="Wilkins M.J."/>
            <person name="Karaoz U."/>
            <person name="Brodie E.L."/>
            <person name="Williams K.H."/>
            <person name="Hubbard S.S."/>
            <person name="Banfield J.F."/>
        </authorList>
    </citation>
    <scope>NUCLEOTIDE SEQUENCE [LARGE SCALE GENOMIC DNA]</scope>
</reference>
<dbReference type="InterPro" id="IPR024078">
    <property type="entry name" value="LmbE-like_dom_sf"/>
</dbReference>
<gene>
    <name evidence="1" type="ORF">A2519_17185</name>
</gene>
<dbReference type="Proteomes" id="UP000179243">
    <property type="component" value="Unassembled WGS sequence"/>
</dbReference>
<dbReference type="Pfam" id="PF02585">
    <property type="entry name" value="PIG-L"/>
    <property type="match status" value="1"/>
</dbReference>
<protein>
    <recommendedName>
        <fullName evidence="3">GlcNAc-PI de-N-acetylase</fullName>
    </recommendedName>
</protein>
<proteinExistence type="predicted"/>
<evidence type="ECO:0000313" key="2">
    <source>
        <dbReference type="Proteomes" id="UP000179243"/>
    </source>
</evidence>
<dbReference type="GO" id="GO:0016811">
    <property type="term" value="F:hydrolase activity, acting on carbon-nitrogen (but not peptide) bonds, in linear amides"/>
    <property type="evidence" value="ECO:0007669"/>
    <property type="project" value="TreeGrafter"/>
</dbReference>
<name>A0A1F7F306_UNCRA</name>